<organism evidence="2 3">
    <name type="scientific">Novosphingobium aerophilum</name>
    <dbReference type="NCBI Taxonomy" id="2839843"/>
    <lineage>
        <taxon>Bacteria</taxon>
        <taxon>Pseudomonadati</taxon>
        <taxon>Pseudomonadota</taxon>
        <taxon>Alphaproteobacteria</taxon>
        <taxon>Sphingomonadales</taxon>
        <taxon>Sphingomonadaceae</taxon>
        <taxon>Novosphingobium</taxon>
    </lineage>
</organism>
<dbReference type="EMBL" id="JACLAU010000007">
    <property type="protein sequence ID" value="MBC2651517.1"/>
    <property type="molecule type" value="Genomic_DNA"/>
</dbReference>
<dbReference type="Proteomes" id="UP000520156">
    <property type="component" value="Unassembled WGS sequence"/>
</dbReference>
<dbReference type="InterPro" id="IPR036165">
    <property type="entry name" value="YefM-like_sf"/>
</dbReference>
<dbReference type="RefSeq" id="WP_185682924.1">
    <property type="nucleotide sequence ID" value="NZ_JACLAU010000007.1"/>
</dbReference>
<comment type="caution">
    <text evidence="2">The sequence shown here is derived from an EMBL/GenBank/DDBJ whole genome shotgun (WGS) entry which is preliminary data.</text>
</comment>
<protein>
    <submittedName>
        <fullName evidence="2">Type II toxin-antitoxin system Phd/YefM family antitoxin</fullName>
    </submittedName>
</protein>
<dbReference type="Gene3D" id="3.40.1620.10">
    <property type="entry name" value="YefM-like domain"/>
    <property type="match status" value="1"/>
</dbReference>
<reference evidence="2 3" key="1">
    <citation type="submission" date="2020-08" db="EMBL/GenBank/DDBJ databases">
        <title>The genome sequence of Novosphingobium flavum 4Y4.</title>
        <authorList>
            <person name="Liu Y."/>
        </authorList>
    </citation>
    <scope>NUCLEOTIDE SEQUENCE [LARGE SCALE GENOMIC DNA]</scope>
    <source>
        <strain evidence="2 3">4Y4</strain>
    </source>
</reference>
<proteinExistence type="inferred from homology"/>
<evidence type="ECO:0000313" key="2">
    <source>
        <dbReference type="EMBL" id="MBC2651517.1"/>
    </source>
</evidence>
<comment type="similarity">
    <text evidence="1">Belongs to the phD/YefM antitoxin family.</text>
</comment>
<name>A0A7X1KBX1_9SPHN</name>
<sequence length="77" mass="8185">MAQFSVHDAKTNLSKLIADALAGVEVVIARGKVPVVKLVPVEPSGKRSFGALRGQISADERFGEPLPDEELAGWSLD</sequence>
<dbReference type="SUPFAM" id="SSF143120">
    <property type="entry name" value="YefM-like"/>
    <property type="match status" value="1"/>
</dbReference>
<evidence type="ECO:0000256" key="1">
    <source>
        <dbReference type="ARBA" id="ARBA00009981"/>
    </source>
</evidence>
<gene>
    <name evidence="2" type="ORF">H7F49_07365</name>
</gene>
<keyword evidence="3" id="KW-1185">Reference proteome</keyword>
<dbReference type="AlphaFoldDB" id="A0A7X1KBX1"/>
<accession>A0A7X1KBX1</accession>
<evidence type="ECO:0000313" key="3">
    <source>
        <dbReference type="Proteomes" id="UP000520156"/>
    </source>
</evidence>